<protein>
    <recommendedName>
        <fullName evidence="3">Helix-turn-helix domain-containing protein</fullName>
    </recommendedName>
</protein>
<proteinExistence type="predicted"/>
<name>A0A9P2TC36_THEFU</name>
<sequence>MEDIPWEDENRADLITTDEALELLAYYDIPEETMQEWVKSGTLEQVLTSDGAVRYRRKDILALQQHYFPAGGEPVPVPSALIDLRSAVLRTLVVPGAVHIEVTGDDSVHLYLGESVLVVRERELGKTGVDLLYRIGQAFIEAAALARDPDRLKSWKSNKQLLRLLTKEATRKGPTQEGG</sequence>
<comment type="caution">
    <text evidence="1">The sequence shown here is derived from an EMBL/GenBank/DDBJ whole genome shotgun (WGS) entry which is preliminary data.</text>
</comment>
<evidence type="ECO:0000313" key="1">
    <source>
        <dbReference type="EMBL" id="EOR71526.1"/>
    </source>
</evidence>
<evidence type="ECO:0000313" key="2">
    <source>
        <dbReference type="Proteomes" id="UP000014184"/>
    </source>
</evidence>
<dbReference type="AlphaFoldDB" id="A0A9P2TC36"/>
<dbReference type="EMBL" id="AOSG01000034">
    <property type="protein sequence ID" value="EOR71526.1"/>
    <property type="molecule type" value="Genomic_DNA"/>
</dbReference>
<accession>A0A9P2TC36</accession>
<reference evidence="1 2" key="1">
    <citation type="journal article" date="2013" name="Genome Announc.">
        <title>Draft Genome Sequence of the Lignocellulose Decomposer Thermobifida fusca Strain TM51.</title>
        <authorList>
            <person name="Toth A."/>
            <person name="Barna T."/>
            <person name="Nagy I."/>
            <person name="Horvath B."/>
            <person name="Nagy I."/>
            <person name="Tancsics A."/>
            <person name="Kriszt B."/>
            <person name="Baka E."/>
            <person name="Fekete C."/>
            <person name="Kukolya J."/>
        </authorList>
    </citation>
    <scope>NUCLEOTIDE SEQUENCE [LARGE SCALE GENOMIC DNA]</scope>
    <source>
        <strain evidence="1 2">TM51</strain>
    </source>
</reference>
<organism evidence="1 2">
    <name type="scientific">Thermobifida fusca TM51</name>
    <dbReference type="NCBI Taxonomy" id="1169414"/>
    <lineage>
        <taxon>Bacteria</taxon>
        <taxon>Bacillati</taxon>
        <taxon>Actinomycetota</taxon>
        <taxon>Actinomycetes</taxon>
        <taxon>Streptosporangiales</taxon>
        <taxon>Nocardiopsidaceae</taxon>
        <taxon>Thermobifida</taxon>
    </lineage>
</organism>
<gene>
    <name evidence="1" type="ORF">TM51_07151</name>
</gene>
<dbReference type="RefSeq" id="WP_011291792.1">
    <property type="nucleotide sequence ID" value="NZ_AOSG01000034.1"/>
</dbReference>
<dbReference type="Proteomes" id="UP000014184">
    <property type="component" value="Unassembled WGS sequence"/>
</dbReference>
<keyword evidence="2" id="KW-1185">Reference proteome</keyword>
<evidence type="ECO:0008006" key="3">
    <source>
        <dbReference type="Google" id="ProtNLM"/>
    </source>
</evidence>